<feature type="region of interest" description="Disordered" evidence="1">
    <location>
        <begin position="66"/>
        <end position="140"/>
    </location>
</feature>
<proteinExistence type="predicted"/>
<feature type="transmembrane region" description="Helical" evidence="2">
    <location>
        <begin position="35"/>
        <end position="60"/>
    </location>
</feature>
<dbReference type="AlphaFoldDB" id="A0AAF0Y482"/>
<evidence type="ECO:0000256" key="2">
    <source>
        <dbReference type="SAM" id="Phobius"/>
    </source>
</evidence>
<dbReference type="EMBL" id="CP086714">
    <property type="protein sequence ID" value="WOO76388.1"/>
    <property type="molecule type" value="Genomic_DNA"/>
</dbReference>
<dbReference type="GeneID" id="87803275"/>
<keyword evidence="4" id="KW-1185">Reference proteome</keyword>
<gene>
    <name evidence="3" type="ORF">LOC62_01G000013</name>
</gene>
<protein>
    <submittedName>
        <fullName evidence="3">Uncharacterized protein</fullName>
    </submittedName>
</protein>
<feature type="compositionally biased region" description="Low complexity" evidence="1">
    <location>
        <begin position="103"/>
        <end position="112"/>
    </location>
</feature>
<keyword evidence="2" id="KW-0812">Transmembrane</keyword>
<keyword evidence="2" id="KW-1133">Transmembrane helix</keyword>
<keyword evidence="2" id="KW-0472">Membrane</keyword>
<evidence type="ECO:0000256" key="1">
    <source>
        <dbReference type="SAM" id="MobiDB-lite"/>
    </source>
</evidence>
<name>A0AAF0Y482_9TREE</name>
<evidence type="ECO:0000313" key="4">
    <source>
        <dbReference type="Proteomes" id="UP000827549"/>
    </source>
</evidence>
<evidence type="ECO:0000313" key="3">
    <source>
        <dbReference type="EMBL" id="WOO76388.1"/>
    </source>
</evidence>
<sequence length="140" mass="14975">MDLAATTITVSIGSTPAASHTGHHAGPSKKAQMAAGLIVACVLIIVFTLASIAGGVYLYLKWRREKRAEGQRARRSDKPGVKDGTGDYPLATLDYHDQRDRSASSSSGSSQGKQPLWSRSPLDGAELSEPRERLPPYSPN</sequence>
<dbReference type="Proteomes" id="UP000827549">
    <property type="component" value="Chromosome 1"/>
</dbReference>
<reference evidence="3" key="1">
    <citation type="submission" date="2023-10" db="EMBL/GenBank/DDBJ databases">
        <authorList>
            <person name="Noh H."/>
        </authorList>
    </citation>
    <scope>NUCLEOTIDE SEQUENCE</scope>
    <source>
        <strain evidence="3">DUCC4014</strain>
    </source>
</reference>
<feature type="compositionally biased region" description="Basic and acidic residues" evidence="1">
    <location>
        <begin position="66"/>
        <end position="85"/>
    </location>
</feature>
<accession>A0AAF0Y482</accession>
<dbReference type="RefSeq" id="XP_062622420.1">
    <property type="nucleotide sequence ID" value="XM_062766436.1"/>
</dbReference>
<organism evidence="3 4">
    <name type="scientific">Vanrija pseudolonga</name>
    <dbReference type="NCBI Taxonomy" id="143232"/>
    <lineage>
        <taxon>Eukaryota</taxon>
        <taxon>Fungi</taxon>
        <taxon>Dikarya</taxon>
        <taxon>Basidiomycota</taxon>
        <taxon>Agaricomycotina</taxon>
        <taxon>Tremellomycetes</taxon>
        <taxon>Trichosporonales</taxon>
        <taxon>Trichosporonaceae</taxon>
        <taxon>Vanrija</taxon>
    </lineage>
</organism>